<evidence type="ECO:0000313" key="1">
    <source>
        <dbReference type="EMBL" id="NFA43939.1"/>
    </source>
</evidence>
<organism evidence="1 2">
    <name type="scientific">Clostridium botulinum</name>
    <dbReference type="NCBI Taxonomy" id="1491"/>
    <lineage>
        <taxon>Bacteria</taxon>
        <taxon>Bacillati</taxon>
        <taxon>Bacillota</taxon>
        <taxon>Clostridia</taxon>
        <taxon>Eubacteriales</taxon>
        <taxon>Clostridiaceae</taxon>
        <taxon>Clostridium</taxon>
    </lineage>
</organism>
<dbReference type="AlphaFoldDB" id="A0A6M0ST37"/>
<sequence length="159" mass="18766">MNQYKLSNGYNIESTCEMAIYTYGRKHQQIKAIEELGELIQALTNSVVGADHNVEEESADVEIMIFQLKKFFKTKDQKRETKRPMGISLIIKDLSYLVTELSRAYNGQDHHVSHAIYKVDEALQHIRKIYHVDCIEKYKYEKLERLSTNLLKCRTHWRE</sequence>
<proteinExistence type="predicted"/>
<dbReference type="CDD" id="cd11539">
    <property type="entry name" value="NTP-PPase_u2"/>
    <property type="match status" value="1"/>
</dbReference>
<dbReference type="EMBL" id="SGKU01000054">
    <property type="protein sequence ID" value="NFA43939.1"/>
    <property type="molecule type" value="Genomic_DNA"/>
</dbReference>
<evidence type="ECO:0000313" key="2">
    <source>
        <dbReference type="Proteomes" id="UP000472355"/>
    </source>
</evidence>
<comment type="caution">
    <text evidence="1">The sequence shown here is derived from an EMBL/GenBank/DDBJ whole genome shotgun (WGS) entry which is preliminary data.</text>
</comment>
<accession>A0A6M0ST37</accession>
<protein>
    <submittedName>
        <fullName evidence="1">Uncharacterized protein</fullName>
    </submittedName>
</protein>
<dbReference type="Proteomes" id="UP000472355">
    <property type="component" value="Unassembled WGS sequence"/>
</dbReference>
<reference evidence="1 2" key="1">
    <citation type="submission" date="2019-02" db="EMBL/GenBank/DDBJ databases">
        <title>Genome sequencing of Clostridium botulinum clinical isolates.</title>
        <authorList>
            <person name="Brunt J."/>
            <person name="Van Vliet A.H.M."/>
            <person name="Stringer S.C."/>
            <person name="Grant K.A."/>
            <person name="Carter A.C."/>
            <person name="Peck M.W."/>
        </authorList>
    </citation>
    <scope>NUCLEOTIDE SEQUENCE [LARGE SCALE GENOMIC DNA]</scope>
    <source>
        <strain evidence="1 2">H113700579</strain>
    </source>
</reference>
<gene>
    <name evidence="1" type="ORF">EXM65_15525</name>
</gene>
<name>A0A6M0ST37_CLOBO</name>